<organism evidence="1 2">
    <name type="scientific">Buddleja alternifolia</name>
    <dbReference type="NCBI Taxonomy" id="168488"/>
    <lineage>
        <taxon>Eukaryota</taxon>
        <taxon>Viridiplantae</taxon>
        <taxon>Streptophyta</taxon>
        <taxon>Embryophyta</taxon>
        <taxon>Tracheophyta</taxon>
        <taxon>Spermatophyta</taxon>
        <taxon>Magnoliopsida</taxon>
        <taxon>eudicotyledons</taxon>
        <taxon>Gunneridae</taxon>
        <taxon>Pentapetalae</taxon>
        <taxon>asterids</taxon>
        <taxon>lamiids</taxon>
        <taxon>Lamiales</taxon>
        <taxon>Scrophulariaceae</taxon>
        <taxon>Buddlejeae</taxon>
        <taxon>Buddleja</taxon>
    </lineage>
</organism>
<keyword evidence="2" id="KW-1185">Reference proteome</keyword>
<comment type="caution">
    <text evidence="1">The sequence shown here is derived from an EMBL/GenBank/DDBJ whole genome shotgun (WGS) entry which is preliminary data.</text>
</comment>
<evidence type="ECO:0000313" key="1">
    <source>
        <dbReference type="EMBL" id="KAG8375153.1"/>
    </source>
</evidence>
<name>A0AAV6WY59_9LAMI</name>
<gene>
    <name evidence="1" type="ORF">BUALT_Bualt10G0070800</name>
</gene>
<dbReference type="AlphaFoldDB" id="A0AAV6WY59"/>
<dbReference type="EMBL" id="WHWC01000010">
    <property type="protein sequence ID" value="KAG8375153.1"/>
    <property type="molecule type" value="Genomic_DNA"/>
</dbReference>
<dbReference type="Proteomes" id="UP000826271">
    <property type="component" value="Unassembled WGS sequence"/>
</dbReference>
<sequence length="92" mass="10435">MHERGFYIGDANRRQNLEFRSEQSRGEGGGRGTEGATLSLRWIVSIFFNFISGYGCMQYSLGCCLESVWNSCVVYDLKGWTVIVEQMCFGEV</sequence>
<accession>A0AAV6WY59</accession>
<evidence type="ECO:0000313" key="2">
    <source>
        <dbReference type="Proteomes" id="UP000826271"/>
    </source>
</evidence>
<protein>
    <submittedName>
        <fullName evidence="1">Uncharacterized protein</fullName>
    </submittedName>
</protein>
<proteinExistence type="predicted"/>
<reference evidence="1" key="1">
    <citation type="submission" date="2019-10" db="EMBL/GenBank/DDBJ databases">
        <authorList>
            <person name="Zhang R."/>
            <person name="Pan Y."/>
            <person name="Wang J."/>
            <person name="Ma R."/>
            <person name="Yu S."/>
        </authorList>
    </citation>
    <scope>NUCLEOTIDE SEQUENCE</scope>
    <source>
        <strain evidence="1">LA-IB0</strain>
        <tissue evidence="1">Leaf</tissue>
    </source>
</reference>